<dbReference type="PANTHER" id="PTHR45893">
    <property type="entry name" value="POLYCOMB GROUP RING FINGER PROTEIN"/>
    <property type="match status" value="1"/>
</dbReference>
<feature type="region of interest" description="Disordered" evidence="7">
    <location>
        <begin position="287"/>
        <end position="344"/>
    </location>
</feature>
<dbReference type="InterPro" id="IPR032443">
    <property type="entry name" value="RAWUL"/>
</dbReference>
<sequence>MFGDFHIHGSAISPLSICRMPAKHRHGARQPPGRWMPAELQVLLECLASESFMQEHAPSFPAGQFPALTVREASVKGSEPYRLCEAIAAEILEREGEHNYNNARPVASIAAKIAAARQENPKLAPKAAFAAFDLESFMNHSSYSGLRGGAASEKHGGGADTDEHADAAGHERGELADGRRAGRRAGGVAAQSDRYVPPVRDGKQLTFQARILNQHLVCTLCMGYFNNACTIIECLHTFCRDCILRHFCESNVCPQCDSDLGTNPKDLVRTDRTLQSIVDKVFPEFSQAEEKAKRPDKRPASPPAEGRPEKSQRQAAPPPDESADDAVSFSLQEEEPSEHGAKLDKPFLRTKSMFTVGHLKKYLSRKMNLKPNVDIDVLCRSTVLGVDLTLERIVKEYWNDADDLILKYRVRTVRSPDAPSGATEAHSS</sequence>
<dbReference type="Pfam" id="PF13923">
    <property type="entry name" value="zf-C3HC4_2"/>
    <property type="match status" value="1"/>
</dbReference>
<dbReference type="Pfam" id="PF16207">
    <property type="entry name" value="RAWUL"/>
    <property type="match status" value="1"/>
</dbReference>
<dbReference type="EMBL" id="JBGBPQ010000026">
    <property type="protein sequence ID" value="KAL1499015.1"/>
    <property type="molecule type" value="Genomic_DNA"/>
</dbReference>
<feature type="domain" description="RING-type" evidence="8">
    <location>
        <begin position="218"/>
        <end position="257"/>
    </location>
</feature>
<comment type="caution">
    <text evidence="9">The sequence shown here is derived from an EMBL/GenBank/DDBJ whole genome shotgun (WGS) entry which is preliminary data.</text>
</comment>
<keyword evidence="10" id="KW-1185">Reference proteome</keyword>
<dbReference type="AlphaFoldDB" id="A0AB34IGK6"/>
<evidence type="ECO:0000256" key="5">
    <source>
        <dbReference type="ARBA" id="ARBA00023242"/>
    </source>
</evidence>
<evidence type="ECO:0000256" key="2">
    <source>
        <dbReference type="ARBA" id="ARBA00022723"/>
    </source>
</evidence>
<gene>
    <name evidence="9" type="ORF">AB1Y20_013532</name>
</gene>
<evidence type="ECO:0000259" key="8">
    <source>
        <dbReference type="PROSITE" id="PS50089"/>
    </source>
</evidence>
<dbReference type="Proteomes" id="UP001515480">
    <property type="component" value="Unassembled WGS sequence"/>
</dbReference>
<dbReference type="InterPro" id="IPR017907">
    <property type="entry name" value="Znf_RING_CS"/>
</dbReference>
<dbReference type="PROSITE" id="PS50089">
    <property type="entry name" value="ZF_RING_2"/>
    <property type="match status" value="1"/>
</dbReference>
<accession>A0AB34IGK6</accession>
<feature type="region of interest" description="Disordered" evidence="7">
    <location>
        <begin position="170"/>
        <end position="195"/>
    </location>
</feature>
<dbReference type="InterPro" id="IPR051507">
    <property type="entry name" value="PcG_RING_finger"/>
</dbReference>
<keyword evidence="5" id="KW-0539">Nucleus</keyword>
<dbReference type="CDD" id="cd16102">
    <property type="entry name" value="RAWUL_PCGF_like"/>
    <property type="match status" value="1"/>
</dbReference>
<evidence type="ECO:0000313" key="9">
    <source>
        <dbReference type="EMBL" id="KAL1499015.1"/>
    </source>
</evidence>
<feature type="compositionally biased region" description="Basic and acidic residues" evidence="7">
    <location>
        <begin position="288"/>
        <end position="299"/>
    </location>
</feature>
<evidence type="ECO:0000313" key="10">
    <source>
        <dbReference type="Proteomes" id="UP001515480"/>
    </source>
</evidence>
<organism evidence="9 10">
    <name type="scientific">Prymnesium parvum</name>
    <name type="common">Toxic golden alga</name>
    <dbReference type="NCBI Taxonomy" id="97485"/>
    <lineage>
        <taxon>Eukaryota</taxon>
        <taxon>Haptista</taxon>
        <taxon>Haptophyta</taxon>
        <taxon>Prymnesiophyceae</taxon>
        <taxon>Prymnesiales</taxon>
        <taxon>Prymnesiaceae</taxon>
        <taxon>Prymnesium</taxon>
    </lineage>
</organism>
<dbReference type="InterPro" id="IPR001841">
    <property type="entry name" value="Znf_RING"/>
</dbReference>
<dbReference type="Gene3D" id="3.10.20.90">
    <property type="entry name" value="Phosphatidylinositol 3-kinase Catalytic Subunit, Chain A, domain 1"/>
    <property type="match status" value="1"/>
</dbReference>
<evidence type="ECO:0000256" key="6">
    <source>
        <dbReference type="PROSITE-ProRule" id="PRU00175"/>
    </source>
</evidence>
<dbReference type="FunFam" id="3.30.40.10:FF:000033">
    <property type="entry name" value="Polycomb group RING finger protein 3"/>
    <property type="match status" value="1"/>
</dbReference>
<dbReference type="Gene3D" id="3.30.40.10">
    <property type="entry name" value="Zinc/RING finger domain, C3HC4 (zinc finger)"/>
    <property type="match status" value="1"/>
</dbReference>
<comment type="subcellular location">
    <subcellularLocation>
        <location evidence="1">Nucleus</location>
    </subcellularLocation>
</comment>
<evidence type="ECO:0000256" key="3">
    <source>
        <dbReference type="ARBA" id="ARBA00022771"/>
    </source>
</evidence>
<feature type="compositionally biased region" description="Basic and acidic residues" evidence="7">
    <location>
        <begin position="170"/>
        <end position="180"/>
    </location>
</feature>
<dbReference type="GO" id="GO:0008270">
    <property type="term" value="F:zinc ion binding"/>
    <property type="evidence" value="ECO:0007669"/>
    <property type="project" value="UniProtKB-KW"/>
</dbReference>
<keyword evidence="4" id="KW-0862">Zinc</keyword>
<keyword evidence="3 6" id="KW-0863">Zinc-finger</keyword>
<dbReference type="InterPro" id="IPR013083">
    <property type="entry name" value="Znf_RING/FYVE/PHD"/>
</dbReference>
<dbReference type="GO" id="GO:0005634">
    <property type="term" value="C:nucleus"/>
    <property type="evidence" value="ECO:0007669"/>
    <property type="project" value="UniProtKB-SubCell"/>
</dbReference>
<evidence type="ECO:0000256" key="4">
    <source>
        <dbReference type="ARBA" id="ARBA00022833"/>
    </source>
</evidence>
<dbReference type="SUPFAM" id="SSF57850">
    <property type="entry name" value="RING/U-box"/>
    <property type="match status" value="1"/>
</dbReference>
<proteinExistence type="predicted"/>
<evidence type="ECO:0000256" key="7">
    <source>
        <dbReference type="SAM" id="MobiDB-lite"/>
    </source>
</evidence>
<name>A0AB34IGK6_PRYPA</name>
<dbReference type="PROSITE" id="PS00518">
    <property type="entry name" value="ZF_RING_1"/>
    <property type="match status" value="1"/>
</dbReference>
<protein>
    <recommendedName>
        <fullName evidence="8">RING-type domain-containing protein</fullName>
    </recommendedName>
</protein>
<evidence type="ECO:0000256" key="1">
    <source>
        <dbReference type="ARBA" id="ARBA00004123"/>
    </source>
</evidence>
<keyword evidence="2" id="KW-0479">Metal-binding</keyword>
<reference evidence="9 10" key="1">
    <citation type="journal article" date="2024" name="Science">
        <title>Giant polyketide synthase enzymes in the biosynthesis of giant marine polyether toxins.</title>
        <authorList>
            <person name="Fallon T.R."/>
            <person name="Shende V.V."/>
            <person name="Wierzbicki I.H."/>
            <person name="Pendleton A.L."/>
            <person name="Watervoot N.F."/>
            <person name="Auber R.P."/>
            <person name="Gonzalez D.J."/>
            <person name="Wisecaver J.H."/>
            <person name="Moore B.S."/>
        </authorList>
    </citation>
    <scope>NUCLEOTIDE SEQUENCE [LARGE SCALE GENOMIC DNA]</scope>
    <source>
        <strain evidence="9 10">12B1</strain>
    </source>
</reference>
<dbReference type="SMART" id="SM00184">
    <property type="entry name" value="RING"/>
    <property type="match status" value="1"/>
</dbReference>